<protein>
    <submittedName>
        <fullName evidence="2">Uncharacterized protein</fullName>
    </submittedName>
</protein>
<dbReference type="Proteomes" id="UP000254554">
    <property type="component" value="Unassembled WGS sequence"/>
</dbReference>
<dbReference type="STRING" id="1094715.GCA_000236165_00547"/>
<name>A0A377GBY0_9GAMM</name>
<dbReference type="GeneID" id="93291569"/>
<feature type="transmembrane region" description="Helical" evidence="1">
    <location>
        <begin position="142"/>
        <end position="164"/>
    </location>
</feature>
<gene>
    <name evidence="2" type="ORF">NCTC11370_01878</name>
</gene>
<organism evidence="2 3">
    <name type="scientific">Fluoribacter dumoffii</name>
    <dbReference type="NCBI Taxonomy" id="463"/>
    <lineage>
        <taxon>Bacteria</taxon>
        <taxon>Pseudomonadati</taxon>
        <taxon>Pseudomonadota</taxon>
        <taxon>Gammaproteobacteria</taxon>
        <taxon>Legionellales</taxon>
        <taxon>Legionellaceae</taxon>
        <taxon>Fluoribacter</taxon>
    </lineage>
</organism>
<evidence type="ECO:0000313" key="3">
    <source>
        <dbReference type="Proteomes" id="UP000254554"/>
    </source>
</evidence>
<proteinExistence type="predicted"/>
<evidence type="ECO:0000313" key="2">
    <source>
        <dbReference type="EMBL" id="STO21798.1"/>
    </source>
</evidence>
<feature type="transmembrane region" description="Helical" evidence="1">
    <location>
        <begin position="76"/>
        <end position="99"/>
    </location>
</feature>
<sequence>MYAYFVKGWTVGHVLTRLVLREITSIPGIILDLALAIFWVPNYTSYWAENSAYIDYADGTRHHGVMRGIFGWIGEFLGFIIGSFVGALIGTALFVPDLLLQGVIFLSRKCESSIEDFVKFICKTPFFGSISDSPKNYSQKSWILGTAIIGMTLAAIPYTLAKIIEFFFPFLPLSKPILSVSAAIGGVLGWFVGVFIYPPVYFFKKCVDLIEIARDTVRDGVALIYAKSGQVPVNPDNQPSDCCIPAEAIHSDEFYDKVEHYQQTSWARLIFGPLKGEASLAPEQASDSSEQLLDPFTLESLGVDGVSTVIDPHGHTFNNYKGTSKQGIHFWLQTHHKCPLNNENLTEADLVPNRAFDELNAKMH</sequence>
<keyword evidence="1" id="KW-0812">Transmembrane</keyword>
<keyword evidence="1" id="KW-0472">Membrane</keyword>
<dbReference type="AlphaFoldDB" id="A0A377GBY0"/>
<dbReference type="EMBL" id="UGGT01000001">
    <property type="protein sequence ID" value="STO21798.1"/>
    <property type="molecule type" value="Genomic_DNA"/>
</dbReference>
<dbReference type="InterPro" id="IPR013083">
    <property type="entry name" value="Znf_RING/FYVE/PHD"/>
</dbReference>
<keyword evidence="3" id="KW-1185">Reference proteome</keyword>
<feature type="transmembrane region" description="Helical" evidence="1">
    <location>
        <begin position="176"/>
        <end position="197"/>
    </location>
</feature>
<dbReference type="OrthoDB" id="5652110at2"/>
<dbReference type="Gene3D" id="3.30.40.10">
    <property type="entry name" value="Zinc/RING finger domain, C3HC4 (zinc finger)"/>
    <property type="match status" value="1"/>
</dbReference>
<accession>A0A377GBY0</accession>
<feature type="transmembrane region" description="Helical" evidence="1">
    <location>
        <begin position="23"/>
        <end position="41"/>
    </location>
</feature>
<evidence type="ECO:0000256" key="1">
    <source>
        <dbReference type="SAM" id="Phobius"/>
    </source>
</evidence>
<dbReference type="RefSeq" id="WP_019349630.1">
    <property type="nucleotide sequence ID" value="NZ_JAPHOO010000001.1"/>
</dbReference>
<keyword evidence="1" id="KW-1133">Transmembrane helix</keyword>
<reference evidence="2 3" key="1">
    <citation type="submission" date="2018-06" db="EMBL/GenBank/DDBJ databases">
        <authorList>
            <consortium name="Pathogen Informatics"/>
            <person name="Doyle S."/>
        </authorList>
    </citation>
    <scope>NUCLEOTIDE SEQUENCE [LARGE SCALE GENOMIC DNA]</scope>
    <source>
        <strain evidence="2 3">NCTC11370</strain>
    </source>
</reference>